<dbReference type="Gene3D" id="3.30.1490.30">
    <property type="match status" value="1"/>
</dbReference>
<dbReference type="InterPro" id="IPR013760">
    <property type="entry name" value="Topo_IIA-like_dom_sf"/>
</dbReference>
<dbReference type="GO" id="GO:0003918">
    <property type="term" value="F:DNA topoisomerase type II (double strand cut, ATP-hydrolyzing) activity"/>
    <property type="evidence" value="ECO:0007669"/>
    <property type="project" value="UniProtKB-EC"/>
</dbReference>
<evidence type="ECO:0000256" key="5">
    <source>
        <dbReference type="ARBA" id="ARBA00022840"/>
    </source>
</evidence>
<reference evidence="12" key="1">
    <citation type="submission" date="2020-11" db="EMBL/GenBank/DDBJ databases">
        <authorList>
            <person name="Tran Van P."/>
        </authorList>
    </citation>
    <scope>NUCLEOTIDE SEQUENCE</scope>
</reference>
<evidence type="ECO:0000256" key="4">
    <source>
        <dbReference type="ARBA" id="ARBA00022741"/>
    </source>
</evidence>
<evidence type="ECO:0000256" key="8">
    <source>
        <dbReference type="ARBA" id="ARBA00023235"/>
    </source>
</evidence>
<dbReference type="InterPro" id="IPR050634">
    <property type="entry name" value="DNA_Topoisomerase_II"/>
</dbReference>
<dbReference type="Proteomes" id="UP000759131">
    <property type="component" value="Unassembled WGS sequence"/>
</dbReference>
<accession>A0A7R9PU81</accession>
<feature type="domain" description="Toprim" evidence="10">
    <location>
        <begin position="1"/>
        <end position="47"/>
    </location>
</feature>
<dbReference type="InterPro" id="IPR013759">
    <property type="entry name" value="Topo_IIA_B_C"/>
</dbReference>
<dbReference type="PRINTS" id="PR01158">
    <property type="entry name" value="TOPISMRASEII"/>
</dbReference>
<dbReference type="SMART" id="SM00434">
    <property type="entry name" value="TOP4c"/>
    <property type="match status" value="1"/>
</dbReference>
<dbReference type="GO" id="GO:0000712">
    <property type="term" value="P:resolution of meiotic recombination intermediates"/>
    <property type="evidence" value="ECO:0007669"/>
    <property type="project" value="TreeGrafter"/>
</dbReference>
<evidence type="ECO:0000256" key="2">
    <source>
        <dbReference type="ARBA" id="ARBA00001946"/>
    </source>
</evidence>
<proteinExistence type="predicted"/>
<sequence>MDTSSLRYGHIMIMTDQDHDGSHIKGLIINFLDHFFPSLLKIPEFLQEFITPIIRATKRNETKDFFTIPEYESFKERNEANGITGWSIKYYKGLGTSTPKDAKYYFSNLDIHVKNFMTMTDSDKELIDLAFNKKKADNRKHWLSEYEPGTYLDQSVKNISITDFVNRELILFSMADNVRSIPSVIDGFKPGQRKLVMLVSTLHIIMESSHCDLLDPDFKGIEPEHYVPIIPMVLVNGADGIGTGWSTNIPNYNPLDIVANIRNLIKGKELVEMIPWYRNFRGEIIEQSSNKFVVNGVAEECGTDISVMELPVGTWTQNYKEYLEASLSNGTIKHFKENFTEKITFNLKLSTSLSTSNMVCFDKNGKIKRLATLGDELVKAENKARFIKAVTSGKLLEKMVKELT</sequence>
<keyword evidence="13" id="KW-1185">Reference proteome</keyword>
<evidence type="ECO:0000259" key="10">
    <source>
        <dbReference type="PROSITE" id="PS50880"/>
    </source>
</evidence>
<dbReference type="Gene3D" id="3.90.199.10">
    <property type="entry name" value="Topoisomerase II, domain 5"/>
    <property type="match status" value="2"/>
</dbReference>
<evidence type="ECO:0000256" key="6">
    <source>
        <dbReference type="ARBA" id="ARBA00023029"/>
    </source>
</evidence>
<evidence type="ECO:0000256" key="9">
    <source>
        <dbReference type="PROSITE-ProRule" id="PRU01384"/>
    </source>
</evidence>
<comment type="catalytic activity">
    <reaction evidence="1 9">
        <text>ATP-dependent breakage, passage and rejoining of double-stranded DNA.</text>
        <dbReference type="EC" id="5.6.2.2"/>
    </reaction>
</comment>
<dbReference type="EMBL" id="CAJPIZ010000115">
    <property type="protein sequence ID" value="CAG2100496.1"/>
    <property type="molecule type" value="Genomic_DNA"/>
</dbReference>
<gene>
    <name evidence="12" type="ORF">OSB1V03_LOCUS562</name>
</gene>
<dbReference type="Pfam" id="PF00521">
    <property type="entry name" value="DNA_topoisoIV"/>
    <property type="match status" value="1"/>
</dbReference>
<evidence type="ECO:0000256" key="7">
    <source>
        <dbReference type="ARBA" id="ARBA00023125"/>
    </source>
</evidence>
<comment type="cofactor">
    <cofactor evidence="2">
        <name>Mg(2+)</name>
        <dbReference type="ChEBI" id="CHEBI:18420"/>
    </cofactor>
</comment>
<keyword evidence="5" id="KW-0067">ATP-binding</keyword>
<keyword evidence="6 9" id="KW-0799">Topoisomerase</keyword>
<evidence type="ECO:0000256" key="3">
    <source>
        <dbReference type="ARBA" id="ARBA00012895"/>
    </source>
</evidence>
<dbReference type="InterPro" id="IPR013758">
    <property type="entry name" value="Topo_IIA_A/C_ab"/>
</dbReference>
<evidence type="ECO:0000313" key="13">
    <source>
        <dbReference type="Proteomes" id="UP000759131"/>
    </source>
</evidence>
<feature type="domain" description="Topo IIA-type catalytic" evidence="11">
    <location>
        <begin position="1"/>
        <end position="404"/>
    </location>
</feature>
<keyword evidence="4" id="KW-0547">Nucleotide-binding</keyword>
<dbReference type="PRINTS" id="PR00418">
    <property type="entry name" value="TPI2FAMILY"/>
</dbReference>
<dbReference type="InterPro" id="IPR001154">
    <property type="entry name" value="TopoII_euk"/>
</dbReference>
<dbReference type="InterPro" id="IPR031660">
    <property type="entry name" value="TOPRIM_C"/>
</dbReference>
<dbReference type="SUPFAM" id="SSF56719">
    <property type="entry name" value="Type II DNA topoisomerase"/>
    <property type="match status" value="1"/>
</dbReference>
<dbReference type="GO" id="GO:0005524">
    <property type="term" value="F:ATP binding"/>
    <property type="evidence" value="ECO:0007669"/>
    <property type="project" value="UniProtKB-KW"/>
</dbReference>
<evidence type="ECO:0000313" key="12">
    <source>
        <dbReference type="EMBL" id="CAD7620066.1"/>
    </source>
</evidence>
<dbReference type="OrthoDB" id="276498at2759"/>
<dbReference type="GO" id="GO:0000819">
    <property type="term" value="P:sister chromatid segregation"/>
    <property type="evidence" value="ECO:0007669"/>
    <property type="project" value="TreeGrafter"/>
</dbReference>
<dbReference type="AlphaFoldDB" id="A0A7R9PU81"/>
<keyword evidence="8 9" id="KW-0413">Isomerase</keyword>
<dbReference type="InterPro" id="IPR006171">
    <property type="entry name" value="TOPRIM_dom"/>
</dbReference>
<dbReference type="Gene3D" id="3.30.1360.40">
    <property type="match status" value="1"/>
</dbReference>
<dbReference type="Gene3D" id="3.40.50.670">
    <property type="match status" value="1"/>
</dbReference>
<dbReference type="FunFam" id="3.40.50.670:FF:000001">
    <property type="entry name" value="DNA topoisomerase 2"/>
    <property type="match status" value="2"/>
</dbReference>
<dbReference type="InterPro" id="IPR002205">
    <property type="entry name" value="Topo_IIA_dom_A"/>
</dbReference>
<protein>
    <recommendedName>
        <fullName evidence="3">DNA topoisomerase (ATP-hydrolyzing)</fullName>
        <ecNumber evidence="3">5.6.2.2</ecNumber>
    </recommendedName>
</protein>
<dbReference type="EC" id="5.6.2.2" evidence="3"/>
<dbReference type="EMBL" id="OC854690">
    <property type="protein sequence ID" value="CAD7620066.1"/>
    <property type="molecule type" value="Genomic_DNA"/>
</dbReference>
<dbReference type="FunFam" id="3.30.1490.30:FF:000001">
    <property type="entry name" value="DNA topoisomerase 2"/>
    <property type="match status" value="1"/>
</dbReference>
<dbReference type="GO" id="GO:0003677">
    <property type="term" value="F:DNA binding"/>
    <property type="evidence" value="ECO:0007669"/>
    <property type="project" value="UniProtKB-UniRule"/>
</dbReference>
<dbReference type="PROSITE" id="PS52040">
    <property type="entry name" value="TOPO_IIA"/>
    <property type="match status" value="1"/>
</dbReference>
<name>A0A7R9PU81_9ACAR</name>
<evidence type="ECO:0000256" key="1">
    <source>
        <dbReference type="ARBA" id="ARBA00000185"/>
    </source>
</evidence>
<dbReference type="PANTHER" id="PTHR10169">
    <property type="entry name" value="DNA TOPOISOMERASE/GYRASE"/>
    <property type="match status" value="1"/>
</dbReference>
<dbReference type="PROSITE" id="PS50880">
    <property type="entry name" value="TOPRIM"/>
    <property type="match status" value="1"/>
</dbReference>
<evidence type="ECO:0000259" key="11">
    <source>
        <dbReference type="PROSITE" id="PS52040"/>
    </source>
</evidence>
<dbReference type="GO" id="GO:0006265">
    <property type="term" value="P:DNA topological change"/>
    <property type="evidence" value="ECO:0007669"/>
    <property type="project" value="UniProtKB-UniRule"/>
</dbReference>
<dbReference type="Pfam" id="PF16898">
    <property type="entry name" value="TOPRIM_C"/>
    <property type="match status" value="1"/>
</dbReference>
<feature type="active site" description="O-(5'-phospho-DNA)-tyrosine intermediate" evidence="9">
    <location>
        <position position="8"/>
    </location>
</feature>
<organism evidence="12">
    <name type="scientific">Medioppia subpectinata</name>
    <dbReference type="NCBI Taxonomy" id="1979941"/>
    <lineage>
        <taxon>Eukaryota</taxon>
        <taxon>Metazoa</taxon>
        <taxon>Ecdysozoa</taxon>
        <taxon>Arthropoda</taxon>
        <taxon>Chelicerata</taxon>
        <taxon>Arachnida</taxon>
        <taxon>Acari</taxon>
        <taxon>Acariformes</taxon>
        <taxon>Sarcoptiformes</taxon>
        <taxon>Oribatida</taxon>
        <taxon>Brachypylina</taxon>
        <taxon>Oppioidea</taxon>
        <taxon>Oppiidae</taxon>
        <taxon>Medioppia</taxon>
    </lineage>
</organism>
<keyword evidence="7 9" id="KW-0238">DNA-binding</keyword>
<dbReference type="PANTHER" id="PTHR10169:SF38">
    <property type="entry name" value="DNA TOPOISOMERASE 2"/>
    <property type="match status" value="1"/>
</dbReference>
<dbReference type="GO" id="GO:0005634">
    <property type="term" value="C:nucleus"/>
    <property type="evidence" value="ECO:0007669"/>
    <property type="project" value="TreeGrafter"/>
</dbReference>